<proteinExistence type="predicted"/>
<reference evidence="1" key="1">
    <citation type="submission" date="2018-02" db="EMBL/GenBank/DDBJ databases">
        <title>Rhizophora mucronata_Transcriptome.</title>
        <authorList>
            <person name="Meera S.P."/>
            <person name="Sreeshan A."/>
            <person name="Augustine A."/>
        </authorList>
    </citation>
    <scope>NUCLEOTIDE SEQUENCE</scope>
    <source>
        <tissue evidence="1">Leaf</tissue>
    </source>
</reference>
<protein>
    <submittedName>
        <fullName evidence="1">Uncharacterized protein</fullName>
    </submittedName>
</protein>
<sequence>MVSKLGLHPLPESCLLKYGLLSRTSGKSSNDSAAFSSLFPLFGKTGF</sequence>
<name>A0A2P2NAB1_RHIMU</name>
<organism evidence="1">
    <name type="scientific">Rhizophora mucronata</name>
    <name type="common">Asiatic mangrove</name>
    <dbReference type="NCBI Taxonomy" id="61149"/>
    <lineage>
        <taxon>Eukaryota</taxon>
        <taxon>Viridiplantae</taxon>
        <taxon>Streptophyta</taxon>
        <taxon>Embryophyta</taxon>
        <taxon>Tracheophyta</taxon>
        <taxon>Spermatophyta</taxon>
        <taxon>Magnoliopsida</taxon>
        <taxon>eudicotyledons</taxon>
        <taxon>Gunneridae</taxon>
        <taxon>Pentapetalae</taxon>
        <taxon>rosids</taxon>
        <taxon>fabids</taxon>
        <taxon>Malpighiales</taxon>
        <taxon>Rhizophoraceae</taxon>
        <taxon>Rhizophora</taxon>
    </lineage>
</organism>
<dbReference type="EMBL" id="GGEC01058931">
    <property type="protein sequence ID" value="MBX39415.1"/>
    <property type="molecule type" value="Transcribed_RNA"/>
</dbReference>
<accession>A0A2P2NAB1</accession>
<dbReference type="AlphaFoldDB" id="A0A2P2NAB1"/>
<evidence type="ECO:0000313" key="1">
    <source>
        <dbReference type="EMBL" id="MBX39415.1"/>
    </source>
</evidence>